<evidence type="ECO:0000313" key="2">
    <source>
        <dbReference type="EMBL" id="KFG63995.1"/>
    </source>
</evidence>
<name>A0A086M527_TOXGO</name>
<dbReference type="AlphaFoldDB" id="A0A086M527"/>
<dbReference type="EMBL" id="AFYV02000783">
    <property type="protein sequence ID" value="KFG63995.1"/>
    <property type="molecule type" value="Genomic_DNA"/>
</dbReference>
<feature type="region of interest" description="Disordered" evidence="1">
    <location>
        <begin position="84"/>
        <end position="227"/>
    </location>
</feature>
<dbReference type="Proteomes" id="UP000028834">
    <property type="component" value="Unassembled WGS sequence"/>
</dbReference>
<comment type="caution">
    <text evidence="2">The sequence shown here is derived from an EMBL/GenBank/DDBJ whole genome shotgun (WGS) entry which is preliminary data.</text>
</comment>
<gene>
    <name evidence="2" type="ORF">TGRUB_360440</name>
</gene>
<protein>
    <submittedName>
        <fullName evidence="2">Uncharacterized protein</fullName>
    </submittedName>
</protein>
<feature type="compositionally biased region" description="Acidic residues" evidence="1">
    <location>
        <begin position="218"/>
        <end position="227"/>
    </location>
</feature>
<dbReference type="VEuPathDB" id="ToxoDB:TGRUB_360440"/>
<feature type="region of interest" description="Disordered" evidence="1">
    <location>
        <begin position="27"/>
        <end position="57"/>
    </location>
</feature>
<accession>A0A086M527</accession>
<evidence type="ECO:0000313" key="3">
    <source>
        <dbReference type="Proteomes" id="UP000028834"/>
    </source>
</evidence>
<evidence type="ECO:0000256" key="1">
    <source>
        <dbReference type="SAM" id="MobiDB-lite"/>
    </source>
</evidence>
<feature type="compositionally biased region" description="Low complexity" evidence="1">
    <location>
        <begin position="42"/>
        <end position="53"/>
    </location>
</feature>
<proteinExistence type="predicted"/>
<feature type="compositionally biased region" description="Basic and acidic residues" evidence="1">
    <location>
        <begin position="163"/>
        <end position="172"/>
    </location>
</feature>
<reference evidence="2 3" key="1">
    <citation type="submission" date="2014-05" db="EMBL/GenBank/DDBJ databases">
        <authorList>
            <person name="Sibley D."/>
            <person name="Venepally P."/>
            <person name="Karamycheva S."/>
            <person name="Hadjithomas M."/>
            <person name="Khan A."/>
            <person name="Brunk B."/>
            <person name="Roos D."/>
            <person name="Caler E."/>
            <person name="Lorenzi H."/>
        </authorList>
    </citation>
    <scope>NUCLEOTIDE SEQUENCE [LARGE SCALE GENOMIC DNA]</scope>
    <source>
        <strain evidence="2 3">RUB</strain>
    </source>
</reference>
<organism evidence="2 3">
    <name type="scientific">Toxoplasma gondii RUB</name>
    <dbReference type="NCBI Taxonomy" id="935652"/>
    <lineage>
        <taxon>Eukaryota</taxon>
        <taxon>Sar</taxon>
        <taxon>Alveolata</taxon>
        <taxon>Apicomplexa</taxon>
        <taxon>Conoidasida</taxon>
        <taxon>Coccidia</taxon>
        <taxon>Eucoccidiorida</taxon>
        <taxon>Eimeriorina</taxon>
        <taxon>Sarcocystidae</taxon>
        <taxon>Toxoplasma</taxon>
    </lineage>
</organism>
<sequence>GCEALDVAPKRPVPAAGAVVAAAAPPVPWAPVEDPNSPPAGAPVASAPAGFAKAPKRALPEPDAVPVEAACALAVEAGTVLPNSDGFAAEAEPKSPLPVLGDDRVWPEETLEVEAAPKSEAPPVVPPKRLGVAVPEPAGAAPKSPPGFEVPEDPPNRDDEEEAKGLEVEPKRPPPPPPEAAEDVVAVLPNIPDLKRRPGATPQRADAETGIGGRREQGEEEVTAPDE</sequence>
<feature type="compositionally biased region" description="Low complexity" evidence="1">
    <location>
        <begin position="131"/>
        <end position="142"/>
    </location>
</feature>
<feature type="non-terminal residue" evidence="2">
    <location>
        <position position="1"/>
    </location>
</feature>